<accession>A0AAE3HAL1</accession>
<dbReference type="EMBL" id="JTEO01000004">
    <property type="protein sequence ID" value="MCQ6963182.1"/>
    <property type="molecule type" value="Genomic_DNA"/>
</dbReference>
<proteinExistence type="inferred from homology"/>
<reference evidence="4 5" key="1">
    <citation type="journal article" date="2011" name="Appl. Environ. Microbiol.">
        <title>Methanogenic archaea isolated from Taiwan's Chelungpu fault.</title>
        <authorList>
            <person name="Wu S.Y."/>
            <person name="Lai M.C."/>
        </authorList>
    </citation>
    <scope>NUCLEOTIDE SEQUENCE [LARGE SCALE GENOMIC DNA]</scope>
    <source>
        <strain evidence="4 5">St545Mb</strain>
    </source>
</reference>
<dbReference type="Gene3D" id="3.40.1360.10">
    <property type="match status" value="1"/>
</dbReference>
<dbReference type="PANTHER" id="PTHR39964:SF2">
    <property type="entry name" value="UPF0292 PROTEIN MJ1624"/>
    <property type="match status" value="1"/>
</dbReference>
<evidence type="ECO:0000313" key="4">
    <source>
        <dbReference type="EMBL" id="MCQ6963182.1"/>
    </source>
</evidence>
<dbReference type="PANTHER" id="PTHR39964">
    <property type="entry name" value="UPF0292 PROTEIN TK1411"/>
    <property type="match status" value="1"/>
</dbReference>
<sequence length="145" mass="16747">MQVYERRLENIEELLAELVLLAEENAVLIVEGKRDIQALNRLGVKGHFEIATQRSLSNFCESIARLNEKVIILTDWDRRGNLLMLKMTKHFQSFGITPNTLLRERLMSIVQKEIKDVESLHTFVVKLRQATGHSTSEDGFVNEIR</sequence>
<evidence type="ECO:0000313" key="5">
    <source>
        <dbReference type="Proteomes" id="UP001206983"/>
    </source>
</evidence>
<dbReference type="InterPro" id="IPR006171">
    <property type="entry name" value="TOPRIM_dom"/>
</dbReference>
<dbReference type="AlphaFoldDB" id="A0AAE3HAL1"/>
<dbReference type="SUPFAM" id="SSF110455">
    <property type="entry name" value="Toprim domain"/>
    <property type="match status" value="1"/>
</dbReference>
<dbReference type="SMART" id="SM00493">
    <property type="entry name" value="TOPRIM"/>
    <property type="match status" value="1"/>
</dbReference>
<dbReference type="InterPro" id="IPR022972">
    <property type="entry name" value="UPF0292"/>
</dbReference>
<evidence type="ECO:0000256" key="1">
    <source>
        <dbReference type="HAMAP-Rule" id="MF_01095"/>
    </source>
</evidence>
<protein>
    <recommendedName>
        <fullName evidence="1">UPF0292 protein PV02_05480</fullName>
    </recommendedName>
</protein>
<feature type="domain" description="Toprim" evidence="3">
    <location>
        <begin position="25"/>
        <end position="106"/>
    </location>
</feature>
<dbReference type="Proteomes" id="UP001206983">
    <property type="component" value="Unassembled WGS sequence"/>
</dbReference>
<feature type="coiled-coil region" evidence="2">
    <location>
        <begin position="1"/>
        <end position="31"/>
    </location>
</feature>
<evidence type="ECO:0000259" key="3">
    <source>
        <dbReference type="PROSITE" id="PS50880"/>
    </source>
</evidence>
<comment type="similarity">
    <text evidence="1">Belongs to the UPF0292 family.</text>
</comment>
<keyword evidence="5" id="KW-1185">Reference proteome</keyword>
<name>A0AAE3HAL1_9EURY</name>
<gene>
    <name evidence="4" type="ORF">PV02_05480</name>
</gene>
<dbReference type="NCBIfam" id="NF003091">
    <property type="entry name" value="PRK04017.1-2"/>
    <property type="match status" value="1"/>
</dbReference>
<dbReference type="PROSITE" id="PS50880">
    <property type="entry name" value="TOPRIM"/>
    <property type="match status" value="1"/>
</dbReference>
<dbReference type="Pfam" id="PF01751">
    <property type="entry name" value="Toprim"/>
    <property type="match status" value="1"/>
</dbReference>
<evidence type="ECO:0000256" key="2">
    <source>
        <dbReference type="SAM" id="Coils"/>
    </source>
</evidence>
<keyword evidence="2" id="KW-0175">Coiled coil</keyword>
<organism evidence="4 5">
    <name type="scientific">Methanolobus chelungpuianus</name>
    <dbReference type="NCBI Taxonomy" id="502115"/>
    <lineage>
        <taxon>Archaea</taxon>
        <taxon>Methanobacteriati</taxon>
        <taxon>Methanobacteriota</taxon>
        <taxon>Stenosarchaea group</taxon>
        <taxon>Methanomicrobia</taxon>
        <taxon>Methanosarcinales</taxon>
        <taxon>Methanosarcinaceae</taxon>
        <taxon>Methanolobus</taxon>
    </lineage>
</organism>
<dbReference type="HAMAP" id="MF_01095">
    <property type="entry name" value="UPF0292"/>
    <property type="match status" value="1"/>
</dbReference>
<comment type="caution">
    <text evidence="4">The sequence shown here is derived from an EMBL/GenBank/DDBJ whole genome shotgun (WGS) entry which is preliminary data.</text>
</comment>